<keyword evidence="2" id="KW-0238">DNA-binding</keyword>
<feature type="transmembrane region" description="Helical" evidence="5">
    <location>
        <begin position="143"/>
        <end position="161"/>
    </location>
</feature>
<dbReference type="Gene3D" id="1.10.10.10">
    <property type="entry name" value="Winged helix-like DNA-binding domain superfamily/Winged helix DNA-binding domain"/>
    <property type="match status" value="1"/>
</dbReference>
<dbReference type="GO" id="GO:0003677">
    <property type="term" value="F:DNA binding"/>
    <property type="evidence" value="ECO:0007669"/>
    <property type="project" value="UniProtKB-KW"/>
</dbReference>
<dbReference type="InterPro" id="IPR036388">
    <property type="entry name" value="WH-like_DNA-bd_sf"/>
</dbReference>
<evidence type="ECO:0000256" key="3">
    <source>
        <dbReference type="ARBA" id="ARBA00023163"/>
    </source>
</evidence>
<evidence type="ECO:0000259" key="6">
    <source>
        <dbReference type="PROSITE" id="PS50043"/>
    </source>
</evidence>
<protein>
    <submittedName>
        <fullName evidence="7">Helix-turn-helix transcriptional regulator</fullName>
    </submittedName>
</protein>
<dbReference type="InterPro" id="IPR016032">
    <property type="entry name" value="Sig_transdc_resp-reg_C-effctor"/>
</dbReference>
<feature type="transmembrane region" description="Helical" evidence="5">
    <location>
        <begin position="74"/>
        <end position="95"/>
    </location>
</feature>
<feature type="transmembrane region" description="Helical" evidence="5">
    <location>
        <begin position="332"/>
        <end position="359"/>
    </location>
</feature>
<keyword evidence="1" id="KW-0805">Transcription regulation</keyword>
<evidence type="ECO:0000313" key="8">
    <source>
        <dbReference type="Proteomes" id="UP000478463"/>
    </source>
</evidence>
<feature type="transmembrane region" description="Helical" evidence="5">
    <location>
        <begin position="43"/>
        <end position="62"/>
    </location>
</feature>
<evidence type="ECO:0000313" key="7">
    <source>
        <dbReference type="EMBL" id="QOS68771.1"/>
    </source>
</evidence>
<dbReference type="EMBL" id="CP063310">
    <property type="protein sequence ID" value="QOS68771.1"/>
    <property type="molecule type" value="Genomic_DNA"/>
</dbReference>
<evidence type="ECO:0000256" key="1">
    <source>
        <dbReference type="ARBA" id="ARBA00023015"/>
    </source>
</evidence>
<dbReference type="RefSeq" id="WP_193666538.1">
    <property type="nucleotide sequence ID" value="NZ_CP063310.1"/>
</dbReference>
<feature type="transmembrane region" description="Helical" evidence="5">
    <location>
        <begin position="365"/>
        <end position="384"/>
    </location>
</feature>
<feature type="transmembrane region" description="Helical" evidence="5">
    <location>
        <begin position="249"/>
        <end position="266"/>
    </location>
</feature>
<dbReference type="SMART" id="SM00421">
    <property type="entry name" value="HTH_LUXR"/>
    <property type="match status" value="1"/>
</dbReference>
<dbReference type="GO" id="GO:0006355">
    <property type="term" value="P:regulation of DNA-templated transcription"/>
    <property type="evidence" value="ECO:0007669"/>
    <property type="project" value="InterPro"/>
</dbReference>
<name>A0A7M1ZWA7_9ACTN</name>
<dbReference type="Pfam" id="PF00196">
    <property type="entry name" value="GerE"/>
    <property type="match status" value="1"/>
</dbReference>
<proteinExistence type="predicted"/>
<feature type="transmembrane region" description="Helical" evidence="5">
    <location>
        <begin position="101"/>
        <end position="122"/>
    </location>
</feature>
<feature type="transmembrane region" description="Helical" evidence="5">
    <location>
        <begin position="206"/>
        <end position="229"/>
    </location>
</feature>
<feature type="transmembrane region" description="Helical" evidence="5">
    <location>
        <begin position="278"/>
        <end position="295"/>
    </location>
</feature>
<keyword evidence="5" id="KW-0812">Transmembrane</keyword>
<keyword evidence="5" id="KW-1133">Transmembrane helix</keyword>
<evidence type="ECO:0000256" key="4">
    <source>
        <dbReference type="SAM" id="MobiDB-lite"/>
    </source>
</evidence>
<dbReference type="InterPro" id="IPR000792">
    <property type="entry name" value="Tscrpt_reg_LuxR_C"/>
</dbReference>
<dbReference type="CDD" id="cd06170">
    <property type="entry name" value="LuxR_C_like"/>
    <property type="match status" value="1"/>
</dbReference>
<reference evidence="7" key="1">
    <citation type="submission" date="2020-10" db="EMBL/GenBank/DDBJ databases">
        <title>Eggerthella sp. nov., isolated from human feces.</title>
        <authorList>
            <person name="Yajun G."/>
        </authorList>
    </citation>
    <scope>NUCLEOTIDE SEQUENCE [LARGE SCALE GENOMIC DNA]</scope>
    <source>
        <strain evidence="7 8">HF-1101</strain>
    </source>
</reference>
<dbReference type="AlphaFoldDB" id="A0A7M1ZWA7"/>
<dbReference type="PROSITE" id="PS50043">
    <property type="entry name" value="HTH_LUXR_2"/>
    <property type="match status" value="1"/>
</dbReference>
<feature type="transmembrane region" description="Helical" evidence="5">
    <location>
        <begin position="167"/>
        <end position="185"/>
    </location>
</feature>
<feature type="compositionally biased region" description="Low complexity" evidence="4">
    <location>
        <begin position="427"/>
        <end position="441"/>
    </location>
</feature>
<dbReference type="KEGG" id="egd:GS424_002560"/>
<keyword evidence="3" id="KW-0804">Transcription</keyword>
<dbReference type="PRINTS" id="PR00038">
    <property type="entry name" value="HTHLUXR"/>
</dbReference>
<evidence type="ECO:0000256" key="2">
    <source>
        <dbReference type="ARBA" id="ARBA00023125"/>
    </source>
</evidence>
<accession>A0A7M1ZWA7</accession>
<sequence length="533" mass="56967">MRMVWKTLRLRHLGLAFFWACSMLTFRSSILLSGPVHSTGYQTLVVIISFVANMTTLFVVASRMERDPSFYDKLPPSAFTASIVAGLGLMAGSGVAGSVGLLPASLAILPLVAGAVLAGVGYGYFWGSWAECLGRMHPARTSFYLPVVLLLTALLFVAFSFCSEELGVPALLLMLPLPVLSQLCLTRCNREVPDERATLAADSGRYRTALGSLVSLIVASLVLSCLFGYVWQMTVVSVDSAYEAHRLPLIANIVAAVALIGLVLFARRRTDLALTFKVIVPILVVLFALMPVFWSTNPVELNMVMSACYGVFDVIIWYMVVSTAYDFSVSGFVVGGIVRGVSIIARLVGIGIGYVVMLIPESPSMLVIGVSVGAIYVLAMLALFQHTGNRFSFLSFGAAKAREAEIEAAPSCAAACGAACPLQQEGEAPAAQPASRSAAEPVEGPADASGNASGDAPGNEPGGDVFDQIAAYYGLTRREAEVLPYLARGRSAKVIAEALFVSESTVRTHTRRILEKTALHSKQDLIDLIERYE</sequence>
<feature type="region of interest" description="Disordered" evidence="4">
    <location>
        <begin position="427"/>
        <end position="463"/>
    </location>
</feature>
<evidence type="ECO:0000256" key="5">
    <source>
        <dbReference type="SAM" id="Phobius"/>
    </source>
</evidence>
<dbReference type="Proteomes" id="UP000478463">
    <property type="component" value="Chromosome"/>
</dbReference>
<dbReference type="PANTHER" id="PTHR44688">
    <property type="entry name" value="DNA-BINDING TRANSCRIPTIONAL ACTIVATOR DEVR_DOSR"/>
    <property type="match status" value="1"/>
</dbReference>
<keyword evidence="5" id="KW-0472">Membrane</keyword>
<dbReference type="PROSITE" id="PS00622">
    <property type="entry name" value="HTH_LUXR_1"/>
    <property type="match status" value="1"/>
</dbReference>
<gene>
    <name evidence="7" type="ORF">GS424_002560</name>
</gene>
<dbReference type="PANTHER" id="PTHR44688:SF16">
    <property type="entry name" value="DNA-BINDING TRANSCRIPTIONAL ACTIVATOR DEVR_DOSR"/>
    <property type="match status" value="1"/>
</dbReference>
<dbReference type="SUPFAM" id="SSF46894">
    <property type="entry name" value="C-terminal effector domain of the bipartite response regulators"/>
    <property type="match status" value="1"/>
</dbReference>
<feature type="domain" description="HTH luxR-type" evidence="6">
    <location>
        <begin position="468"/>
        <end position="533"/>
    </location>
</feature>
<organism evidence="7">
    <name type="scientific">Eggerthella guodeyinii</name>
    <dbReference type="NCBI Taxonomy" id="2690837"/>
    <lineage>
        <taxon>Bacteria</taxon>
        <taxon>Bacillati</taxon>
        <taxon>Actinomycetota</taxon>
        <taxon>Coriobacteriia</taxon>
        <taxon>Eggerthellales</taxon>
        <taxon>Eggerthellaceae</taxon>
        <taxon>Eggerthella</taxon>
    </lineage>
</organism>